<reference evidence="3" key="2">
    <citation type="submission" date="2015-01" db="EMBL/GenBank/DDBJ databases">
        <title>Evolutionary Origins and Diversification of the Mycorrhizal Mutualists.</title>
        <authorList>
            <consortium name="DOE Joint Genome Institute"/>
            <consortium name="Mycorrhizal Genomics Consortium"/>
            <person name="Kohler A."/>
            <person name="Kuo A."/>
            <person name="Nagy L.G."/>
            <person name="Floudas D."/>
            <person name="Copeland A."/>
            <person name="Barry K.W."/>
            <person name="Cichocki N."/>
            <person name="Veneault-Fourrey C."/>
            <person name="LaButti K."/>
            <person name="Lindquist E.A."/>
            <person name="Lipzen A."/>
            <person name="Lundell T."/>
            <person name="Morin E."/>
            <person name="Murat C."/>
            <person name="Riley R."/>
            <person name="Ohm R."/>
            <person name="Sun H."/>
            <person name="Tunlid A."/>
            <person name="Henrissat B."/>
            <person name="Grigoriev I.V."/>
            <person name="Hibbett D.S."/>
            <person name="Martin F."/>
        </authorList>
    </citation>
    <scope>NUCLEOTIDE SEQUENCE [LARGE SCALE GENOMIC DNA]</scope>
    <source>
        <strain evidence="3">Zn</strain>
    </source>
</reference>
<accession>A0A0C3C9Q9</accession>
<keyword evidence="3" id="KW-1185">Reference proteome</keyword>
<evidence type="ECO:0000313" key="3">
    <source>
        <dbReference type="Proteomes" id="UP000054321"/>
    </source>
</evidence>
<dbReference type="OrthoDB" id="5289641at2759"/>
<dbReference type="PANTHER" id="PTHR39697">
    <property type="entry name" value="RICIN B LECTIN DOMAIN-CONTAINING PROTEIN-RELATED"/>
    <property type="match status" value="1"/>
</dbReference>
<dbReference type="AlphaFoldDB" id="A0A0C3C9Q9"/>
<gene>
    <name evidence="2" type="ORF">OIDMADRAFT_171015</name>
</gene>
<evidence type="ECO:0000313" key="2">
    <source>
        <dbReference type="EMBL" id="KIM95608.1"/>
    </source>
</evidence>
<dbReference type="SUPFAM" id="SSF50405">
    <property type="entry name" value="Actin-crosslinking proteins"/>
    <property type="match status" value="1"/>
</dbReference>
<organism evidence="2 3">
    <name type="scientific">Oidiodendron maius (strain Zn)</name>
    <dbReference type="NCBI Taxonomy" id="913774"/>
    <lineage>
        <taxon>Eukaryota</taxon>
        <taxon>Fungi</taxon>
        <taxon>Dikarya</taxon>
        <taxon>Ascomycota</taxon>
        <taxon>Pezizomycotina</taxon>
        <taxon>Leotiomycetes</taxon>
        <taxon>Leotiomycetes incertae sedis</taxon>
        <taxon>Myxotrichaceae</taxon>
        <taxon>Oidiodendron</taxon>
    </lineage>
</organism>
<dbReference type="PANTHER" id="PTHR39697:SF1">
    <property type="entry name" value="RICIN B LECTIN DOMAIN-CONTAINING PROTEIN"/>
    <property type="match status" value="1"/>
</dbReference>
<feature type="region of interest" description="Disordered" evidence="1">
    <location>
        <begin position="1"/>
        <end position="20"/>
    </location>
</feature>
<evidence type="ECO:0008006" key="4">
    <source>
        <dbReference type="Google" id="ProtNLM"/>
    </source>
</evidence>
<protein>
    <recommendedName>
        <fullName evidence="4">Fascin domain-containing protein</fullName>
    </recommendedName>
</protein>
<sequence length="184" mass="20437">MVLNRLDPQPIPDYDNDNSTVHTVVTPPETVAADLLDDYDPLGSTKLSTFSTPWPDSTFIIRSVSSGHVITLRDGQIVLAPPGGRGSIHWTCVETKGWLGFQNSVSGRFLGHDKNGKLRCSAEEHKGWENFCVRPTPEGGFVLLMTHFERLWYVGSIVEQGVEKLAKIGDRSDGILWEFIEITV</sequence>
<dbReference type="Proteomes" id="UP000054321">
    <property type="component" value="Unassembled WGS sequence"/>
</dbReference>
<dbReference type="HOGENOM" id="CLU_076163_1_1_1"/>
<dbReference type="InterPro" id="IPR008999">
    <property type="entry name" value="Actin-crosslinking"/>
</dbReference>
<evidence type="ECO:0000256" key="1">
    <source>
        <dbReference type="SAM" id="MobiDB-lite"/>
    </source>
</evidence>
<dbReference type="InParanoid" id="A0A0C3C9Q9"/>
<dbReference type="EMBL" id="KN832886">
    <property type="protein sequence ID" value="KIM95608.1"/>
    <property type="molecule type" value="Genomic_DNA"/>
</dbReference>
<name>A0A0C3C9Q9_OIDMZ</name>
<reference evidence="2 3" key="1">
    <citation type="submission" date="2014-04" db="EMBL/GenBank/DDBJ databases">
        <authorList>
            <consortium name="DOE Joint Genome Institute"/>
            <person name="Kuo A."/>
            <person name="Martino E."/>
            <person name="Perotto S."/>
            <person name="Kohler A."/>
            <person name="Nagy L.G."/>
            <person name="Floudas D."/>
            <person name="Copeland A."/>
            <person name="Barry K.W."/>
            <person name="Cichocki N."/>
            <person name="Veneault-Fourrey C."/>
            <person name="LaButti K."/>
            <person name="Lindquist E.A."/>
            <person name="Lipzen A."/>
            <person name="Lundell T."/>
            <person name="Morin E."/>
            <person name="Murat C."/>
            <person name="Sun H."/>
            <person name="Tunlid A."/>
            <person name="Henrissat B."/>
            <person name="Grigoriev I.V."/>
            <person name="Hibbett D.S."/>
            <person name="Martin F."/>
            <person name="Nordberg H.P."/>
            <person name="Cantor M.N."/>
            <person name="Hua S.X."/>
        </authorList>
    </citation>
    <scope>NUCLEOTIDE SEQUENCE [LARGE SCALE GENOMIC DNA]</scope>
    <source>
        <strain evidence="2 3">Zn</strain>
    </source>
</reference>
<proteinExistence type="predicted"/>